<evidence type="ECO:0000256" key="1">
    <source>
        <dbReference type="ARBA" id="ARBA00001971"/>
    </source>
</evidence>
<dbReference type="KEGG" id="gpo:GPOL_c37900"/>
<dbReference type="FunFam" id="1.10.630.10:FF:000018">
    <property type="entry name" value="Cytochrome P450 monooxygenase"/>
    <property type="match status" value="1"/>
</dbReference>
<evidence type="ECO:0000256" key="7">
    <source>
        <dbReference type="ARBA" id="ARBA00023033"/>
    </source>
</evidence>
<gene>
    <name evidence="9" type="ordered locus">GPOL_c37900</name>
</gene>
<dbReference type="GO" id="GO:0004497">
    <property type="term" value="F:monooxygenase activity"/>
    <property type="evidence" value="ECO:0007669"/>
    <property type="project" value="UniProtKB-KW"/>
</dbReference>
<sequence length="418" mass="45717">MTATTPRFNPLAPGFRMDPYPLYAALREAEPVHRTLGMWVFTAHNDIRHLLRDNGFSSSLIPDEVAGRIDRLPPHARADAARIVDLGRTSLVFTDDPAHARLRALVNRVFTRQRIEGLRPVVAQRVDDMLDRLDIGVQALTFDLITSLASPLPSAVLVDWMALPPSLASVAPEWTHEVRRLLEPGRMSVADLTRVGRVVGDFASALRTLVDERTDQHGDDLISELARVSVGHGDRLSQAELAYICIMCFVAGTETTTALLGNAVAALLTHPEQSAKLAAAPERAGDAIRETLRYDSPLQMTKRVARAESRYGGQVIRCGDQVLLCLGAGNRDPEVFDAPNEFSIDRGADMRSAASHLGFGHGMHGCLGAALAQLIAQTALERVWRRLELTPTGIAPTWQTESFIMRGPSALPVRGRSR</sequence>
<evidence type="ECO:0000256" key="2">
    <source>
        <dbReference type="ARBA" id="ARBA00010617"/>
    </source>
</evidence>
<dbReference type="InterPro" id="IPR001128">
    <property type="entry name" value="Cyt_P450"/>
</dbReference>
<evidence type="ECO:0000256" key="5">
    <source>
        <dbReference type="ARBA" id="ARBA00023002"/>
    </source>
</evidence>
<keyword evidence="6 8" id="KW-0408">Iron</keyword>
<keyword evidence="10" id="KW-1185">Reference proteome</keyword>
<dbReference type="HOGENOM" id="CLU_033716_0_2_11"/>
<dbReference type="Gene3D" id="1.10.630.10">
    <property type="entry name" value="Cytochrome P450"/>
    <property type="match status" value="1"/>
</dbReference>
<dbReference type="Pfam" id="PF00067">
    <property type="entry name" value="p450"/>
    <property type="match status" value="1"/>
</dbReference>
<name>H6N3X9_GORPV</name>
<dbReference type="STRING" id="1112204.GPOL_c37900"/>
<dbReference type="eggNOG" id="COG2124">
    <property type="taxonomic scope" value="Bacteria"/>
</dbReference>
<dbReference type="EMBL" id="CP003119">
    <property type="protein sequence ID" value="AFA74802.1"/>
    <property type="molecule type" value="Genomic_DNA"/>
</dbReference>
<dbReference type="SUPFAM" id="SSF48264">
    <property type="entry name" value="Cytochrome P450"/>
    <property type="match status" value="1"/>
</dbReference>
<dbReference type="PROSITE" id="PS00086">
    <property type="entry name" value="CYTOCHROME_P450"/>
    <property type="match status" value="1"/>
</dbReference>
<comment type="cofactor">
    <cofactor evidence="1">
        <name>heme</name>
        <dbReference type="ChEBI" id="CHEBI:30413"/>
    </cofactor>
</comment>
<organism evidence="9 10">
    <name type="scientific">Gordonia polyisoprenivorans (strain DSM 44266 / VH2)</name>
    <dbReference type="NCBI Taxonomy" id="1112204"/>
    <lineage>
        <taxon>Bacteria</taxon>
        <taxon>Bacillati</taxon>
        <taxon>Actinomycetota</taxon>
        <taxon>Actinomycetes</taxon>
        <taxon>Mycobacteriales</taxon>
        <taxon>Gordoniaceae</taxon>
        <taxon>Gordonia</taxon>
    </lineage>
</organism>
<reference evidence="9 10" key="1">
    <citation type="journal article" date="2012" name="Appl. Environ. Microbiol.">
        <title>Involvement of two latex-clearing proteins during rubber degradation and insights into the subsequent degradation pathway revealed by the genome sequence of Gordonia polyisoprenivorans strain VH2.</title>
        <authorList>
            <person name="Hiessl S."/>
            <person name="Schuldes J."/>
            <person name="Thurmer A."/>
            <person name="Halbsguth T."/>
            <person name="Broker D."/>
            <person name="Angelov A."/>
            <person name="Liebl W."/>
            <person name="Daniel R."/>
            <person name="Steinbuchel A."/>
        </authorList>
    </citation>
    <scope>NUCLEOTIDE SEQUENCE [LARGE SCALE GENOMIC DNA]</scope>
    <source>
        <strain evidence="10">DSM 44266 / VH2</strain>
    </source>
</reference>
<keyword evidence="5 8" id="KW-0560">Oxidoreductase</keyword>
<proteinExistence type="inferred from homology"/>
<evidence type="ECO:0000256" key="6">
    <source>
        <dbReference type="ARBA" id="ARBA00023004"/>
    </source>
</evidence>
<dbReference type="Proteomes" id="UP000009154">
    <property type="component" value="Chromosome"/>
</dbReference>
<evidence type="ECO:0000313" key="9">
    <source>
        <dbReference type="EMBL" id="AFA74802.1"/>
    </source>
</evidence>
<dbReference type="CDD" id="cd20625">
    <property type="entry name" value="CYP164-like"/>
    <property type="match status" value="1"/>
</dbReference>
<dbReference type="PRINTS" id="PR00359">
    <property type="entry name" value="BP450"/>
</dbReference>
<protein>
    <submittedName>
        <fullName evidence="9">Putative cytochrome P450</fullName>
    </submittedName>
</protein>
<keyword evidence="7 8" id="KW-0503">Monooxygenase</keyword>
<evidence type="ECO:0000256" key="3">
    <source>
        <dbReference type="ARBA" id="ARBA00022617"/>
    </source>
</evidence>
<dbReference type="PANTHER" id="PTHR46696">
    <property type="entry name" value="P450, PUTATIVE (EUROFUNG)-RELATED"/>
    <property type="match status" value="1"/>
</dbReference>
<evidence type="ECO:0000313" key="10">
    <source>
        <dbReference type="Proteomes" id="UP000009154"/>
    </source>
</evidence>
<dbReference type="InterPro" id="IPR036396">
    <property type="entry name" value="Cyt_P450_sf"/>
</dbReference>
<dbReference type="InterPro" id="IPR002397">
    <property type="entry name" value="Cyt_P450_B"/>
</dbReference>
<dbReference type="PANTHER" id="PTHR46696:SF1">
    <property type="entry name" value="CYTOCHROME P450 YJIB-RELATED"/>
    <property type="match status" value="1"/>
</dbReference>
<evidence type="ECO:0000256" key="4">
    <source>
        <dbReference type="ARBA" id="ARBA00022723"/>
    </source>
</evidence>
<dbReference type="GO" id="GO:0005506">
    <property type="term" value="F:iron ion binding"/>
    <property type="evidence" value="ECO:0007669"/>
    <property type="project" value="InterPro"/>
</dbReference>
<dbReference type="RefSeq" id="WP_014361124.1">
    <property type="nucleotide sequence ID" value="NC_016906.1"/>
</dbReference>
<keyword evidence="4 8" id="KW-0479">Metal-binding</keyword>
<accession>H6N3X9</accession>
<dbReference type="AlphaFoldDB" id="H6N3X9"/>
<evidence type="ECO:0000256" key="8">
    <source>
        <dbReference type="RuleBase" id="RU000461"/>
    </source>
</evidence>
<dbReference type="GO" id="GO:0020037">
    <property type="term" value="F:heme binding"/>
    <property type="evidence" value="ECO:0007669"/>
    <property type="project" value="InterPro"/>
</dbReference>
<dbReference type="GeneID" id="90160804"/>
<comment type="similarity">
    <text evidence="2 8">Belongs to the cytochrome P450 family.</text>
</comment>
<dbReference type="GO" id="GO:0016705">
    <property type="term" value="F:oxidoreductase activity, acting on paired donors, with incorporation or reduction of molecular oxygen"/>
    <property type="evidence" value="ECO:0007669"/>
    <property type="project" value="InterPro"/>
</dbReference>
<keyword evidence="3 8" id="KW-0349">Heme</keyword>
<dbReference type="InterPro" id="IPR017972">
    <property type="entry name" value="Cyt_P450_CS"/>
</dbReference>